<dbReference type="InterPro" id="IPR001173">
    <property type="entry name" value="Glyco_trans_2-like"/>
</dbReference>
<feature type="domain" description="Glycosyltransferase 2-like" evidence="1">
    <location>
        <begin position="5"/>
        <end position="141"/>
    </location>
</feature>
<dbReference type="SUPFAM" id="SSF53448">
    <property type="entry name" value="Nucleotide-diphospho-sugar transferases"/>
    <property type="match status" value="1"/>
</dbReference>
<dbReference type="EMBL" id="JAHQCW010000003">
    <property type="protein sequence ID" value="MBU9735562.1"/>
    <property type="molecule type" value="Genomic_DNA"/>
</dbReference>
<dbReference type="Gene3D" id="3.90.550.10">
    <property type="entry name" value="Spore Coat Polysaccharide Biosynthesis Protein SpsA, Chain A"/>
    <property type="match status" value="1"/>
</dbReference>
<reference evidence="2" key="1">
    <citation type="submission" date="2021-06" db="EMBL/GenBank/DDBJ databases">
        <title>Description of novel taxa of the family Lachnospiraceae.</title>
        <authorList>
            <person name="Chaplin A.V."/>
            <person name="Sokolova S.R."/>
            <person name="Pikina A.P."/>
            <person name="Korzhanova M."/>
            <person name="Belova V."/>
            <person name="Korostin D."/>
            <person name="Efimov B.A."/>
        </authorList>
    </citation>
    <scope>NUCLEOTIDE SEQUENCE</scope>
    <source>
        <strain evidence="2">ASD5720</strain>
    </source>
</reference>
<dbReference type="Proteomes" id="UP000712157">
    <property type="component" value="Unassembled WGS sequence"/>
</dbReference>
<dbReference type="Pfam" id="PF00535">
    <property type="entry name" value="Glycos_transf_2"/>
    <property type="match status" value="1"/>
</dbReference>
<dbReference type="PANTHER" id="PTHR22916:SF65">
    <property type="entry name" value="SLR1065 PROTEIN"/>
    <property type="match status" value="1"/>
</dbReference>
<name>A0A949K628_9FIRM</name>
<organism evidence="2 3">
    <name type="scientific">Diplocloster agilis</name>
    <dbReference type="NCBI Taxonomy" id="2850323"/>
    <lineage>
        <taxon>Bacteria</taxon>
        <taxon>Bacillati</taxon>
        <taxon>Bacillota</taxon>
        <taxon>Clostridia</taxon>
        <taxon>Lachnospirales</taxon>
        <taxon>Lachnospiraceae</taxon>
        <taxon>Diplocloster</taxon>
    </lineage>
</organism>
<evidence type="ECO:0000313" key="2">
    <source>
        <dbReference type="EMBL" id="MBU9735562.1"/>
    </source>
</evidence>
<proteinExistence type="predicted"/>
<accession>A0A949K628</accession>
<evidence type="ECO:0000259" key="1">
    <source>
        <dbReference type="Pfam" id="PF00535"/>
    </source>
</evidence>
<dbReference type="CDD" id="cd06433">
    <property type="entry name" value="GT_2_WfgS_like"/>
    <property type="match status" value="1"/>
</dbReference>
<dbReference type="RefSeq" id="WP_238720621.1">
    <property type="nucleotide sequence ID" value="NZ_JAHQCW010000003.1"/>
</dbReference>
<dbReference type="InterPro" id="IPR029044">
    <property type="entry name" value="Nucleotide-diphossugar_trans"/>
</dbReference>
<comment type="caution">
    <text evidence="2">The sequence shown here is derived from an EMBL/GenBank/DDBJ whole genome shotgun (WGS) entry which is preliminary data.</text>
</comment>
<gene>
    <name evidence="2" type="ORF">KTH89_03370</name>
</gene>
<evidence type="ECO:0000313" key="3">
    <source>
        <dbReference type="Proteomes" id="UP000712157"/>
    </source>
</evidence>
<sequence length="264" mass="30576">MPKLSIITPVYNCDKYIEDCILSIKQQTNTNFEHIIVDGGSTDSTREIILKYAGTYNMRWISEPDNGMYDAICKGFAMATGDIFAWLNADDMYRPYTVHMVLNLMSNQDIHWLTGFPVIYTENGVMYSASTILPIPFRIFMKMGYPGKGGCGLQQESTFWKRSLWETANGPDIKKYKYAGDFLLWKRFAHYSDIYITDIVLSGFRKHFGQKSEDKVSYNRERGKWNVFHIFLKIFHIPELCSNLYALFGGKRLIRSKNISYTGE</sequence>
<protein>
    <submittedName>
        <fullName evidence="2">Glycosyltransferase</fullName>
    </submittedName>
</protein>
<keyword evidence="3" id="KW-1185">Reference proteome</keyword>
<dbReference type="AlphaFoldDB" id="A0A949K628"/>
<dbReference type="PANTHER" id="PTHR22916">
    <property type="entry name" value="GLYCOSYLTRANSFERASE"/>
    <property type="match status" value="1"/>
</dbReference>